<feature type="domain" description="TonB-dependent receptor plug" evidence="14">
    <location>
        <begin position="116"/>
        <end position="222"/>
    </location>
</feature>
<protein>
    <submittedName>
        <fullName evidence="15">TonB-dependent receptor</fullName>
    </submittedName>
</protein>
<gene>
    <name evidence="15" type="ORF">EPD60_14695</name>
</gene>
<evidence type="ECO:0000256" key="10">
    <source>
        <dbReference type="PROSITE-ProRule" id="PRU01360"/>
    </source>
</evidence>
<keyword evidence="4 10" id="KW-0812">Transmembrane</keyword>
<keyword evidence="6 11" id="KW-0798">TonB box</keyword>
<keyword evidence="3 10" id="KW-1134">Transmembrane beta strand</keyword>
<name>A0A4R1B3S2_9BACT</name>
<comment type="caution">
    <text evidence="15">The sequence shown here is derived from an EMBL/GenBank/DDBJ whole genome shotgun (WGS) entry which is preliminary data.</text>
</comment>
<dbReference type="EMBL" id="SJZI01000050">
    <property type="protein sequence ID" value="TCJ12521.1"/>
    <property type="molecule type" value="Genomic_DNA"/>
</dbReference>
<evidence type="ECO:0000256" key="1">
    <source>
        <dbReference type="ARBA" id="ARBA00004571"/>
    </source>
</evidence>
<keyword evidence="7 10" id="KW-0472">Membrane</keyword>
<keyword evidence="5 12" id="KW-0732">Signal</keyword>
<dbReference type="OrthoDB" id="1109239at2"/>
<organism evidence="15 16">
    <name type="scientific">Flaviaesturariibacter flavus</name>
    <dbReference type="NCBI Taxonomy" id="2502780"/>
    <lineage>
        <taxon>Bacteria</taxon>
        <taxon>Pseudomonadati</taxon>
        <taxon>Bacteroidota</taxon>
        <taxon>Chitinophagia</taxon>
        <taxon>Chitinophagales</taxon>
        <taxon>Chitinophagaceae</taxon>
        <taxon>Flaviaestuariibacter</taxon>
    </lineage>
</organism>
<evidence type="ECO:0000256" key="6">
    <source>
        <dbReference type="ARBA" id="ARBA00023077"/>
    </source>
</evidence>
<dbReference type="GO" id="GO:0009279">
    <property type="term" value="C:cell outer membrane"/>
    <property type="evidence" value="ECO:0007669"/>
    <property type="project" value="UniProtKB-SubCell"/>
</dbReference>
<evidence type="ECO:0000256" key="5">
    <source>
        <dbReference type="ARBA" id="ARBA00022729"/>
    </source>
</evidence>
<dbReference type="InterPro" id="IPR012910">
    <property type="entry name" value="Plug_dom"/>
</dbReference>
<keyword evidence="2 10" id="KW-0813">Transport</keyword>
<feature type="signal peptide" evidence="12">
    <location>
        <begin position="1"/>
        <end position="18"/>
    </location>
</feature>
<keyword evidence="16" id="KW-1185">Reference proteome</keyword>
<evidence type="ECO:0000256" key="11">
    <source>
        <dbReference type="RuleBase" id="RU003357"/>
    </source>
</evidence>
<dbReference type="PROSITE" id="PS52016">
    <property type="entry name" value="TONB_DEPENDENT_REC_3"/>
    <property type="match status" value="1"/>
</dbReference>
<keyword evidence="9 10" id="KW-0998">Cell outer membrane</keyword>
<accession>A0A4R1B3S2</accession>
<dbReference type="Pfam" id="PF07715">
    <property type="entry name" value="Plug"/>
    <property type="match status" value="1"/>
</dbReference>
<dbReference type="Gene3D" id="2.40.170.20">
    <property type="entry name" value="TonB-dependent receptor, beta-barrel domain"/>
    <property type="match status" value="1"/>
</dbReference>
<dbReference type="PANTHER" id="PTHR30069:SF29">
    <property type="entry name" value="HEMOGLOBIN AND HEMOGLOBIN-HAPTOGLOBIN-BINDING PROTEIN 1-RELATED"/>
    <property type="match status" value="1"/>
</dbReference>
<comment type="similarity">
    <text evidence="10 11">Belongs to the TonB-dependent receptor family.</text>
</comment>
<dbReference type="SUPFAM" id="SSF49464">
    <property type="entry name" value="Carboxypeptidase regulatory domain-like"/>
    <property type="match status" value="1"/>
</dbReference>
<dbReference type="PANTHER" id="PTHR30069">
    <property type="entry name" value="TONB-DEPENDENT OUTER MEMBRANE RECEPTOR"/>
    <property type="match status" value="1"/>
</dbReference>
<evidence type="ECO:0000259" key="13">
    <source>
        <dbReference type="Pfam" id="PF00593"/>
    </source>
</evidence>
<feature type="chain" id="PRO_5020714611" evidence="12">
    <location>
        <begin position="19"/>
        <end position="716"/>
    </location>
</feature>
<evidence type="ECO:0000259" key="14">
    <source>
        <dbReference type="Pfam" id="PF07715"/>
    </source>
</evidence>
<dbReference type="GO" id="GO:0015344">
    <property type="term" value="F:siderophore uptake transmembrane transporter activity"/>
    <property type="evidence" value="ECO:0007669"/>
    <property type="project" value="TreeGrafter"/>
</dbReference>
<dbReference type="InterPro" id="IPR039426">
    <property type="entry name" value="TonB-dep_rcpt-like"/>
</dbReference>
<dbReference type="Gene3D" id="2.170.130.10">
    <property type="entry name" value="TonB-dependent receptor, plug domain"/>
    <property type="match status" value="1"/>
</dbReference>
<feature type="domain" description="TonB-dependent receptor-like beta-barrel" evidence="13">
    <location>
        <begin position="303"/>
        <end position="674"/>
    </location>
</feature>
<dbReference type="GO" id="GO:0044718">
    <property type="term" value="P:siderophore transmembrane transport"/>
    <property type="evidence" value="ECO:0007669"/>
    <property type="project" value="TreeGrafter"/>
</dbReference>
<evidence type="ECO:0000313" key="16">
    <source>
        <dbReference type="Proteomes" id="UP000295334"/>
    </source>
</evidence>
<sequence>MKAFFTILLCFFSATLLAQRNIRFEVRNARTGEAIAGATVTAGSAAGRATNDSGVVVVNAVTTRQTVTVSAVGFNPASITITGTTGDRVLVNLELSEKEEEAVIVSSTRTESRIENLPTRVEVLGYEEVNEEVGIKPGHIGSLLSDVAGIQAQQASAVSGNTEMRVQGLPGKYTQLLRDGLPLFGAFAGNFSILQIPPLDLKQVEIIKGSSSTLYGGGAIAGMINLISRRPVAGQFEKTLLVNQSTLGESNVNAWLSNRQGKVGYSFFGGITRQQEQDVDGDGYSDVARSRSLNLHPVIFLYPNSRQTLLLGYNAFLEERTGGDLLALRGEPNVTHSFFIRNETYRHSGELQWENRISPQQRLQLKATASWFDRFINNNTFSQPFHAGQLSWYSELSYLHQTTKHDLVGGVNVNGQDYGSVIKPLPAESYSTVGVFLQDDWRLHPKLTLESGLRTDFVNRYGTFVLPRISLLYRLSPVWTARVGGGLGYRIPTVYESDVDEREYILLTNSATKAERSTGGNLDVNFHKRFDEVDLAINQSFFLTSVQNVAELFRGNGTPELLNVPDGQPLETKGSETYVQLRIDEFEAYLGYTYTDATRRYMPLQPRQPLIARDKFAAVTGYEFTSHFRASLEASHIGRQYLEEGRQTPGYFLAAAMIRYDWKAFSFVLNCENLFDYRQSKVESLVAGGRPHDPVFRELWAPIEGRVANVSVRVKL</sequence>
<proteinExistence type="inferred from homology"/>
<dbReference type="SUPFAM" id="SSF56935">
    <property type="entry name" value="Porins"/>
    <property type="match status" value="1"/>
</dbReference>
<dbReference type="Gene3D" id="2.60.40.1120">
    <property type="entry name" value="Carboxypeptidase-like, regulatory domain"/>
    <property type="match status" value="1"/>
</dbReference>
<dbReference type="InterPro" id="IPR000531">
    <property type="entry name" value="Beta-barrel_TonB"/>
</dbReference>
<evidence type="ECO:0000256" key="9">
    <source>
        <dbReference type="ARBA" id="ARBA00023237"/>
    </source>
</evidence>
<dbReference type="AlphaFoldDB" id="A0A4R1B3S2"/>
<evidence type="ECO:0000256" key="3">
    <source>
        <dbReference type="ARBA" id="ARBA00022452"/>
    </source>
</evidence>
<dbReference type="InterPro" id="IPR037066">
    <property type="entry name" value="Plug_dom_sf"/>
</dbReference>
<dbReference type="InterPro" id="IPR036942">
    <property type="entry name" value="Beta-barrel_TonB_sf"/>
</dbReference>
<evidence type="ECO:0000256" key="2">
    <source>
        <dbReference type="ARBA" id="ARBA00022448"/>
    </source>
</evidence>
<dbReference type="InterPro" id="IPR008969">
    <property type="entry name" value="CarboxyPept-like_regulatory"/>
</dbReference>
<keyword evidence="8 15" id="KW-0675">Receptor</keyword>
<evidence type="ECO:0000313" key="15">
    <source>
        <dbReference type="EMBL" id="TCJ12521.1"/>
    </source>
</evidence>
<evidence type="ECO:0000256" key="4">
    <source>
        <dbReference type="ARBA" id="ARBA00022692"/>
    </source>
</evidence>
<dbReference type="Pfam" id="PF00593">
    <property type="entry name" value="TonB_dep_Rec_b-barrel"/>
    <property type="match status" value="1"/>
</dbReference>
<reference evidence="15 16" key="1">
    <citation type="submission" date="2019-03" db="EMBL/GenBank/DDBJ databases">
        <authorList>
            <person name="Kim M.K.M."/>
        </authorList>
    </citation>
    <scope>NUCLEOTIDE SEQUENCE [LARGE SCALE GENOMIC DNA]</scope>
    <source>
        <strain evidence="15 16">17J68-12</strain>
    </source>
</reference>
<evidence type="ECO:0000256" key="8">
    <source>
        <dbReference type="ARBA" id="ARBA00023170"/>
    </source>
</evidence>
<dbReference type="RefSeq" id="WP_131450277.1">
    <property type="nucleotide sequence ID" value="NZ_SJZI01000050.1"/>
</dbReference>
<evidence type="ECO:0000256" key="12">
    <source>
        <dbReference type="SAM" id="SignalP"/>
    </source>
</evidence>
<evidence type="ECO:0000256" key="7">
    <source>
        <dbReference type="ARBA" id="ARBA00023136"/>
    </source>
</evidence>
<comment type="subcellular location">
    <subcellularLocation>
        <location evidence="1 10">Cell outer membrane</location>
        <topology evidence="1 10">Multi-pass membrane protein</topology>
    </subcellularLocation>
</comment>
<dbReference type="Proteomes" id="UP000295334">
    <property type="component" value="Unassembled WGS sequence"/>
</dbReference>